<dbReference type="Gene3D" id="3.80.10.10">
    <property type="entry name" value="Ribonuclease Inhibitor"/>
    <property type="match status" value="1"/>
</dbReference>
<evidence type="ECO:0000313" key="1">
    <source>
        <dbReference type="EMBL" id="HIU36104.1"/>
    </source>
</evidence>
<sequence>LTQVKIPNGVTQIPHQVFEGCTSLTSVFIPESVMYIEESAFLDCENVTIYGAAGSYAETYAERNDIRFVGVSPTLAKDRSQVRFTAENGDIADAFDYRLISSIPDTAWDLYFDNGSGGTTITAVGFVAANESDRATLADAQAAVENGTALPAGWKTADTDYIQKTDDDADAYFGCIIKGIRHSEQTEDIVCSAYIAYTTAAGQTAYVWYDAPIVAPVATNYDAAANAWREMNA</sequence>
<accession>A0A9D1IHW5</accession>
<dbReference type="AlphaFoldDB" id="A0A9D1IHW5"/>
<dbReference type="Pfam" id="PF13306">
    <property type="entry name" value="LRR_5"/>
    <property type="match status" value="1"/>
</dbReference>
<dbReference type="EMBL" id="DVMW01000036">
    <property type="protein sequence ID" value="HIU36104.1"/>
    <property type="molecule type" value="Genomic_DNA"/>
</dbReference>
<gene>
    <name evidence="1" type="ORF">IAC53_05835</name>
</gene>
<dbReference type="InterPro" id="IPR026906">
    <property type="entry name" value="LRR_5"/>
</dbReference>
<protein>
    <submittedName>
        <fullName evidence="1">Leucine-rich repeat protein</fullName>
    </submittedName>
</protein>
<feature type="non-terminal residue" evidence="1">
    <location>
        <position position="1"/>
    </location>
</feature>
<reference evidence="1" key="1">
    <citation type="submission" date="2020-10" db="EMBL/GenBank/DDBJ databases">
        <authorList>
            <person name="Gilroy R."/>
        </authorList>
    </citation>
    <scope>NUCLEOTIDE SEQUENCE</scope>
    <source>
        <strain evidence="1">ChiGjej1B1-19959</strain>
    </source>
</reference>
<evidence type="ECO:0000313" key="2">
    <source>
        <dbReference type="Proteomes" id="UP000824071"/>
    </source>
</evidence>
<dbReference type="Proteomes" id="UP000824071">
    <property type="component" value="Unassembled WGS sequence"/>
</dbReference>
<dbReference type="InterPro" id="IPR032675">
    <property type="entry name" value="LRR_dom_sf"/>
</dbReference>
<reference evidence="1" key="2">
    <citation type="journal article" date="2021" name="PeerJ">
        <title>Extensive microbial diversity within the chicken gut microbiome revealed by metagenomics and culture.</title>
        <authorList>
            <person name="Gilroy R."/>
            <person name="Ravi A."/>
            <person name="Getino M."/>
            <person name="Pursley I."/>
            <person name="Horton D.L."/>
            <person name="Alikhan N.F."/>
            <person name="Baker D."/>
            <person name="Gharbi K."/>
            <person name="Hall N."/>
            <person name="Watson M."/>
            <person name="Adriaenssens E.M."/>
            <person name="Foster-Nyarko E."/>
            <person name="Jarju S."/>
            <person name="Secka A."/>
            <person name="Antonio M."/>
            <person name="Oren A."/>
            <person name="Chaudhuri R.R."/>
            <person name="La Ragione R."/>
            <person name="Hildebrand F."/>
            <person name="Pallen M.J."/>
        </authorList>
    </citation>
    <scope>NUCLEOTIDE SEQUENCE</scope>
    <source>
        <strain evidence="1">ChiGjej1B1-19959</strain>
    </source>
</reference>
<comment type="caution">
    <text evidence="1">The sequence shown here is derived from an EMBL/GenBank/DDBJ whole genome shotgun (WGS) entry which is preliminary data.</text>
</comment>
<proteinExistence type="predicted"/>
<organism evidence="1 2">
    <name type="scientific">Candidatus Fimenecus excrementigallinarum</name>
    <dbReference type="NCBI Taxonomy" id="2840816"/>
    <lineage>
        <taxon>Bacteria</taxon>
        <taxon>Bacillati</taxon>
        <taxon>Bacillota</taxon>
        <taxon>Clostridia</taxon>
        <taxon>Candidatus Fimenecus</taxon>
    </lineage>
</organism>
<name>A0A9D1IHW5_9FIRM</name>